<feature type="transmembrane region" description="Helical" evidence="1">
    <location>
        <begin position="107"/>
        <end position="128"/>
    </location>
</feature>
<keyword evidence="3" id="KW-1185">Reference proteome</keyword>
<keyword evidence="1" id="KW-0812">Transmembrane</keyword>
<gene>
    <name evidence="2" type="ORF">BVRB_022260</name>
</gene>
<feature type="transmembrane region" description="Helical" evidence="1">
    <location>
        <begin position="42"/>
        <end position="62"/>
    </location>
</feature>
<dbReference type="Gramene" id="KMS94353">
    <property type="protein sequence ID" value="KMS94353"/>
    <property type="gene ID" value="BVRB_022260"/>
</dbReference>
<feature type="transmembrane region" description="Helical" evidence="1">
    <location>
        <begin position="134"/>
        <end position="159"/>
    </location>
</feature>
<feature type="transmembrane region" description="Helical" evidence="1">
    <location>
        <begin position="6"/>
        <end position="30"/>
    </location>
</feature>
<dbReference type="Proteomes" id="UP000035740">
    <property type="component" value="Unassembled WGS sequence"/>
</dbReference>
<dbReference type="AlphaFoldDB" id="A0A0J8B3B6"/>
<dbReference type="EMBL" id="KQ094105">
    <property type="protein sequence ID" value="KMS94353.1"/>
    <property type="molecule type" value="Genomic_DNA"/>
</dbReference>
<feature type="transmembrane region" description="Helical" evidence="1">
    <location>
        <begin position="74"/>
        <end position="95"/>
    </location>
</feature>
<dbReference type="OrthoDB" id="10649536at2759"/>
<protein>
    <submittedName>
        <fullName evidence="2">Uncharacterized protein</fullName>
    </submittedName>
</protein>
<reference evidence="2 3" key="1">
    <citation type="journal article" date="2014" name="Nature">
        <title>The genome of the recently domesticated crop plant sugar beet (Beta vulgaris).</title>
        <authorList>
            <person name="Dohm J.C."/>
            <person name="Minoche A.E."/>
            <person name="Holtgrawe D."/>
            <person name="Capella-Gutierrez S."/>
            <person name="Zakrzewski F."/>
            <person name="Tafer H."/>
            <person name="Rupp O."/>
            <person name="Sorensen T.R."/>
            <person name="Stracke R."/>
            <person name="Reinhardt R."/>
            <person name="Goesmann A."/>
            <person name="Kraft T."/>
            <person name="Schulz B."/>
            <person name="Stadler P.F."/>
            <person name="Schmidt T."/>
            <person name="Gabaldon T."/>
            <person name="Lehrach H."/>
            <person name="Weisshaar B."/>
            <person name="Himmelbauer H."/>
        </authorList>
    </citation>
    <scope>NUCLEOTIDE SEQUENCE [LARGE SCALE GENOMIC DNA]</scope>
    <source>
        <tissue evidence="2">Taproot</tissue>
    </source>
</reference>
<sequence length="246" mass="27420">MTLSLNDAITTLCIVVVVVTLAAFTAIHYAKYNPANVQWNRMNLLAIFIIPFSLCCIIPQYFLFDRTDAECALLHHWAGSLYYITNGLVKVFFLARSNLIAEADSRFGKLLMASCLMNIVSAFVLFNLTAGTAVINNICVVILNPLFAINFIFIVPIMLDLAINIRFIYYLNITIRVTSTANSDATVPRRLLKVTCMLSFSAMCVSLMVIFCIFGIIALRDDSLLTPIISFELTYNACAIAWPTII</sequence>
<proteinExistence type="predicted"/>
<accession>A0A0J8B3B6</accession>
<feature type="transmembrane region" description="Helical" evidence="1">
    <location>
        <begin position="198"/>
        <end position="218"/>
    </location>
</feature>
<name>A0A0J8B3B6_BETVV</name>
<evidence type="ECO:0000256" key="1">
    <source>
        <dbReference type="SAM" id="Phobius"/>
    </source>
</evidence>
<evidence type="ECO:0000313" key="2">
    <source>
        <dbReference type="EMBL" id="KMS94353.1"/>
    </source>
</evidence>
<organism evidence="2 3">
    <name type="scientific">Beta vulgaris subsp. vulgaris</name>
    <name type="common">Beet</name>
    <dbReference type="NCBI Taxonomy" id="3555"/>
    <lineage>
        <taxon>Eukaryota</taxon>
        <taxon>Viridiplantae</taxon>
        <taxon>Streptophyta</taxon>
        <taxon>Embryophyta</taxon>
        <taxon>Tracheophyta</taxon>
        <taxon>Spermatophyta</taxon>
        <taxon>Magnoliopsida</taxon>
        <taxon>eudicotyledons</taxon>
        <taxon>Gunneridae</taxon>
        <taxon>Pentapetalae</taxon>
        <taxon>Caryophyllales</taxon>
        <taxon>Chenopodiaceae</taxon>
        <taxon>Betoideae</taxon>
        <taxon>Beta</taxon>
    </lineage>
</organism>
<keyword evidence="1" id="KW-1133">Transmembrane helix</keyword>
<keyword evidence="1" id="KW-0472">Membrane</keyword>
<evidence type="ECO:0000313" key="3">
    <source>
        <dbReference type="Proteomes" id="UP000035740"/>
    </source>
</evidence>